<gene>
    <name evidence="1" type="ORF">A0H81_01603</name>
</gene>
<keyword evidence="2" id="KW-1185">Reference proteome</keyword>
<organism evidence="1 2">
    <name type="scientific">Grifola frondosa</name>
    <name type="common">Maitake</name>
    <name type="synonym">Polyporus frondosus</name>
    <dbReference type="NCBI Taxonomy" id="5627"/>
    <lineage>
        <taxon>Eukaryota</taxon>
        <taxon>Fungi</taxon>
        <taxon>Dikarya</taxon>
        <taxon>Basidiomycota</taxon>
        <taxon>Agaricomycotina</taxon>
        <taxon>Agaricomycetes</taxon>
        <taxon>Polyporales</taxon>
        <taxon>Grifolaceae</taxon>
        <taxon>Grifola</taxon>
    </lineage>
</organism>
<accession>A0A1C7MNS4</accession>
<dbReference type="AlphaFoldDB" id="A0A1C7MNS4"/>
<name>A0A1C7MNS4_GRIFR</name>
<dbReference type="Proteomes" id="UP000092993">
    <property type="component" value="Unassembled WGS sequence"/>
</dbReference>
<sequence length="156" mass="17932">MSFPKYYRQCIRRNLCSPLPFPFSPVPLEELISAGSDEETKELSEQLIYASGIEKDLSEDAKINLGAVMRELLALRKEEDVLRKKLQDCKQRRLYSGSLLLKRLLKDGSEQGNKQRIRHGLHFLIFEQELLPEVHIAHPKVIDSPQKTSGYPVIMV</sequence>
<proteinExistence type="predicted"/>
<protein>
    <submittedName>
        <fullName evidence="1">Uncharacterized protein</fullName>
    </submittedName>
</protein>
<dbReference type="EMBL" id="LUGG01000002">
    <property type="protein sequence ID" value="OBZ78458.1"/>
    <property type="molecule type" value="Genomic_DNA"/>
</dbReference>
<reference evidence="1 2" key="1">
    <citation type="submission" date="2016-03" db="EMBL/GenBank/DDBJ databases">
        <title>Whole genome sequencing of Grifola frondosa 9006-11.</title>
        <authorList>
            <person name="Min B."/>
            <person name="Park H."/>
            <person name="Kim J.-G."/>
            <person name="Cho H."/>
            <person name="Oh Y.-L."/>
            <person name="Kong W.-S."/>
            <person name="Choi I.-G."/>
        </authorList>
    </citation>
    <scope>NUCLEOTIDE SEQUENCE [LARGE SCALE GENOMIC DNA]</scope>
    <source>
        <strain evidence="1 2">9006-11</strain>
    </source>
</reference>
<evidence type="ECO:0000313" key="2">
    <source>
        <dbReference type="Proteomes" id="UP000092993"/>
    </source>
</evidence>
<evidence type="ECO:0000313" key="1">
    <source>
        <dbReference type="EMBL" id="OBZ78458.1"/>
    </source>
</evidence>
<comment type="caution">
    <text evidence="1">The sequence shown here is derived from an EMBL/GenBank/DDBJ whole genome shotgun (WGS) entry which is preliminary data.</text>
</comment>